<dbReference type="EMBL" id="VFOM01000001">
    <property type="protein sequence ID" value="TQL47229.1"/>
    <property type="molecule type" value="Genomic_DNA"/>
</dbReference>
<organism evidence="2 3">
    <name type="scientific">Homoserinimonas aerilata</name>
    <dbReference type="NCBI Taxonomy" id="1162970"/>
    <lineage>
        <taxon>Bacteria</taxon>
        <taxon>Bacillati</taxon>
        <taxon>Actinomycetota</taxon>
        <taxon>Actinomycetes</taxon>
        <taxon>Micrococcales</taxon>
        <taxon>Microbacteriaceae</taxon>
        <taxon>Homoserinimonas</taxon>
    </lineage>
</organism>
<dbReference type="InterPro" id="IPR007569">
    <property type="entry name" value="DUF559"/>
</dbReference>
<dbReference type="InterPro" id="IPR011335">
    <property type="entry name" value="Restrct_endonuc-II-like"/>
</dbReference>
<dbReference type="Gene3D" id="3.40.960.10">
    <property type="entry name" value="VSR Endonuclease"/>
    <property type="match status" value="1"/>
</dbReference>
<accession>A0A542YGL7</accession>
<sequence length="271" mass="30023">MRPFHGVHVDGEASEPRHRINAYRRRMLEAQHFSHTTAATIHGMPLPLAHDNAPALHVSADPGAGFPRAGGVIGHHASDLATVVTVDGIPVTSAVDTWCELSTILDVDDLIAIGDFLITGDEPYSGIPPLVTVGELEAAVLARAGRRGIRRLIEAFEQVCYGAMSRMETLTRLLLERGGLPRPALNHRIFGPHGALIAMVDLAYVEQKIAVEYQGEHHREKERFRLDITRRERIEDEGWTVVFVSADDILRAQHETLVRIRSRLRSRGAQL</sequence>
<comment type="caution">
    <text evidence="2">The sequence shown here is derived from an EMBL/GenBank/DDBJ whole genome shotgun (WGS) entry which is preliminary data.</text>
</comment>
<protein>
    <submittedName>
        <fullName evidence="2">Uncharacterized protein DUF559</fullName>
    </submittedName>
</protein>
<evidence type="ECO:0000259" key="1">
    <source>
        <dbReference type="Pfam" id="PF04480"/>
    </source>
</evidence>
<evidence type="ECO:0000313" key="3">
    <source>
        <dbReference type="Proteomes" id="UP000317998"/>
    </source>
</evidence>
<reference evidence="2 3" key="1">
    <citation type="submission" date="2019-06" db="EMBL/GenBank/DDBJ databases">
        <title>Sequencing the genomes of 1000 actinobacteria strains.</title>
        <authorList>
            <person name="Klenk H.-P."/>
        </authorList>
    </citation>
    <scope>NUCLEOTIDE SEQUENCE [LARGE SCALE GENOMIC DNA]</scope>
    <source>
        <strain evidence="2 3">DSM 26477</strain>
    </source>
</reference>
<evidence type="ECO:0000313" key="2">
    <source>
        <dbReference type="EMBL" id="TQL47229.1"/>
    </source>
</evidence>
<dbReference type="Proteomes" id="UP000317998">
    <property type="component" value="Unassembled WGS sequence"/>
</dbReference>
<proteinExistence type="predicted"/>
<keyword evidence="3" id="KW-1185">Reference proteome</keyword>
<dbReference type="Pfam" id="PF04480">
    <property type="entry name" value="DUF559"/>
    <property type="match status" value="1"/>
</dbReference>
<dbReference type="AlphaFoldDB" id="A0A542YGL7"/>
<gene>
    <name evidence="2" type="ORF">FB562_0281</name>
</gene>
<name>A0A542YGL7_9MICO</name>
<dbReference type="SUPFAM" id="SSF52980">
    <property type="entry name" value="Restriction endonuclease-like"/>
    <property type="match status" value="1"/>
</dbReference>
<feature type="domain" description="DUF559" evidence="1">
    <location>
        <begin position="199"/>
        <end position="264"/>
    </location>
</feature>